<sequence>CVRPPHHRQAPAQRHYTPLHFATLKGHTGICRLLLGNVVIPDPRTLQGWTPMHLAALKGHTATLVELEAHQGSEDVVSKLLVAKADPNVAEDSGWTALHLACNGGLFPSVLQLISNRANVNAQNNSQATPLHLAAQNGSVLTIKGNTDVRHSDSRVHHCWEEWIDSLY</sequence>
<evidence type="ECO:0000256" key="2">
    <source>
        <dbReference type="ARBA" id="ARBA00023043"/>
    </source>
</evidence>
<dbReference type="Ensembl" id="ENSHHUT00000076981.1">
    <property type="protein sequence ID" value="ENSHHUP00000074533.1"/>
    <property type="gene ID" value="ENSHHUG00000043712.1"/>
</dbReference>
<dbReference type="GO" id="GO:0085020">
    <property type="term" value="P:protein K6-linked ubiquitination"/>
    <property type="evidence" value="ECO:0007669"/>
    <property type="project" value="TreeGrafter"/>
</dbReference>
<dbReference type="GeneTree" id="ENSGT00940000162060"/>
<feature type="repeat" description="ANK" evidence="3">
    <location>
        <begin position="47"/>
        <end position="74"/>
    </location>
</feature>
<dbReference type="SMART" id="SM00248">
    <property type="entry name" value="ANK"/>
    <property type="match status" value="3"/>
</dbReference>
<reference evidence="4" key="3">
    <citation type="submission" date="2025-09" db="UniProtKB">
        <authorList>
            <consortium name="Ensembl"/>
        </authorList>
    </citation>
    <scope>IDENTIFICATION</scope>
</reference>
<protein>
    <submittedName>
        <fullName evidence="4">Ankyrin repeat and kinase domain containing 1</fullName>
    </submittedName>
</protein>
<dbReference type="Proteomes" id="UP000314982">
    <property type="component" value="Unassembled WGS sequence"/>
</dbReference>
<dbReference type="PROSITE" id="PS50088">
    <property type="entry name" value="ANK_REPEAT"/>
    <property type="match status" value="2"/>
</dbReference>
<dbReference type="SUPFAM" id="SSF48403">
    <property type="entry name" value="Ankyrin repeat"/>
    <property type="match status" value="1"/>
</dbReference>
<evidence type="ECO:0000313" key="4">
    <source>
        <dbReference type="Ensembl" id="ENSHHUP00000074533.1"/>
    </source>
</evidence>
<proteinExistence type="predicted"/>
<dbReference type="InterPro" id="IPR036770">
    <property type="entry name" value="Ankyrin_rpt-contain_sf"/>
</dbReference>
<accession>A0A4W5QL58</accession>
<dbReference type="Gene3D" id="1.25.40.20">
    <property type="entry name" value="Ankyrin repeat-containing domain"/>
    <property type="match status" value="2"/>
</dbReference>
<keyword evidence="2 3" id="KW-0040">ANK repeat</keyword>
<organism evidence="4 5">
    <name type="scientific">Hucho hucho</name>
    <name type="common">huchen</name>
    <dbReference type="NCBI Taxonomy" id="62062"/>
    <lineage>
        <taxon>Eukaryota</taxon>
        <taxon>Metazoa</taxon>
        <taxon>Chordata</taxon>
        <taxon>Craniata</taxon>
        <taxon>Vertebrata</taxon>
        <taxon>Euteleostomi</taxon>
        <taxon>Actinopterygii</taxon>
        <taxon>Neopterygii</taxon>
        <taxon>Teleostei</taxon>
        <taxon>Protacanthopterygii</taxon>
        <taxon>Salmoniformes</taxon>
        <taxon>Salmonidae</taxon>
        <taxon>Salmoninae</taxon>
        <taxon>Hucho</taxon>
    </lineage>
</organism>
<dbReference type="PANTHER" id="PTHR24171:SF8">
    <property type="entry name" value="BRCA1-ASSOCIATED RING DOMAIN PROTEIN 1"/>
    <property type="match status" value="1"/>
</dbReference>
<dbReference type="PANTHER" id="PTHR24171">
    <property type="entry name" value="ANKYRIN REPEAT DOMAIN-CONTAINING PROTEIN 39-RELATED"/>
    <property type="match status" value="1"/>
</dbReference>
<dbReference type="InterPro" id="IPR002110">
    <property type="entry name" value="Ankyrin_rpt"/>
</dbReference>
<evidence type="ECO:0000256" key="3">
    <source>
        <dbReference type="PROSITE-ProRule" id="PRU00023"/>
    </source>
</evidence>
<dbReference type="GO" id="GO:0070531">
    <property type="term" value="C:BRCA1-A complex"/>
    <property type="evidence" value="ECO:0007669"/>
    <property type="project" value="TreeGrafter"/>
</dbReference>
<evidence type="ECO:0000256" key="1">
    <source>
        <dbReference type="ARBA" id="ARBA00022737"/>
    </source>
</evidence>
<reference evidence="5" key="1">
    <citation type="submission" date="2018-06" db="EMBL/GenBank/DDBJ databases">
        <title>Genome assembly of Danube salmon.</title>
        <authorList>
            <person name="Macqueen D.J."/>
            <person name="Gundappa M.K."/>
        </authorList>
    </citation>
    <scope>NUCLEOTIDE SEQUENCE [LARGE SCALE GENOMIC DNA]</scope>
</reference>
<evidence type="ECO:0000313" key="5">
    <source>
        <dbReference type="Proteomes" id="UP000314982"/>
    </source>
</evidence>
<keyword evidence="5" id="KW-1185">Reference proteome</keyword>
<keyword evidence="1" id="KW-0677">Repeat</keyword>
<dbReference type="GO" id="GO:0004842">
    <property type="term" value="F:ubiquitin-protein transferase activity"/>
    <property type="evidence" value="ECO:0007669"/>
    <property type="project" value="TreeGrafter"/>
</dbReference>
<dbReference type="GO" id="GO:0031436">
    <property type="term" value="C:BRCA1-BARD1 complex"/>
    <property type="evidence" value="ECO:0007669"/>
    <property type="project" value="TreeGrafter"/>
</dbReference>
<reference evidence="4" key="2">
    <citation type="submission" date="2025-08" db="UniProtKB">
        <authorList>
            <consortium name="Ensembl"/>
        </authorList>
    </citation>
    <scope>IDENTIFICATION</scope>
</reference>
<dbReference type="AlphaFoldDB" id="A0A4W5QL58"/>
<dbReference type="Pfam" id="PF12796">
    <property type="entry name" value="Ank_2"/>
    <property type="match status" value="2"/>
</dbReference>
<feature type="repeat" description="ANK" evidence="3">
    <location>
        <begin position="93"/>
        <end position="125"/>
    </location>
</feature>
<dbReference type="PROSITE" id="PS50297">
    <property type="entry name" value="ANK_REP_REGION"/>
    <property type="match status" value="2"/>
</dbReference>
<name>A0A4W5QL58_9TELE</name>